<comment type="similarity">
    <text evidence="2">Belongs to the transpeptidase family.</text>
</comment>
<dbReference type="Proteomes" id="UP000010420">
    <property type="component" value="Unassembled WGS sequence"/>
</dbReference>
<dbReference type="InterPro" id="IPR001460">
    <property type="entry name" value="PCN-bd_Tpept"/>
</dbReference>
<proteinExistence type="inferred from homology"/>
<feature type="transmembrane region" description="Helical" evidence="4">
    <location>
        <begin position="30"/>
        <end position="51"/>
    </location>
</feature>
<sequence length="420" mass="46906">MENQIMEKKKKKKRIKKNNGKISVVKRLGLVEKIICGILVGLIVRVAWITLVRGNEYKVLANSEWQNELSITAKRGDILDRNGDTLVTSANVYRIDFDLSAIDSYLEENQLTKEDISKTIADTLEIDKNKVLEVLNAKLENGEVNQYPNLLRAISKELADKAKSLKIFGLMVSREIERYYPNNNFLATTLGGINSEGNGLTGIELQYDDELSGIPGMKVGGFDNWGNTLPFVPYKLTPAVDGKDLVLTIDGTLQQIAEEVAQKGLEEHKAKGVYVVIMDPNNGEVLAMVNKPDYDPNEPYEGYETFEGETEGDQIQNMWRNKIISDTFEPGSTFKIITMIAAMEEGLVNENEIFNCTGGVHYGDTYVKCWNTAGHGNQTLPEILKNSCNVGFIELGERLGIEKLNEYIYKLGFGKLTGID</sequence>
<feature type="domain" description="Penicillin-binding protein dimerisation" evidence="6">
    <location>
        <begin position="71"/>
        <end position="227"/>
    </location>
</feature>
<dbReference type="HOGENOM" id="CLU_009289_6_0_9"/>
<dbReference type="InterPro" id="IPR012338">
    <property type="entry name" value="Beta-lactam/transpept-like"/>
</dbReference>
<dbReference type="Pfam" id="PF00905">
    <property type="entry name" value="Transpeptidase"/>
    <property type="match status" value="1"/>
</dbReference>
<evidence type="ECO:0000313" key="7">
    <source>
        <dbReference type="EMBL" id="EKY25108.1"/>
    </source>
</evidence>
<name>L1QAW3_9CLOT</name>
<dbReference type="GO" id="GO:0071555">
    <property type="term" value="P:cell wall organization"/>
    <property type="evidence" value="ECO:0007669"/>
    <property type="project" value="TreeGrafter"/>
</dbReference>
<dbReference type="InterPro" id="IPR050515">
    <property type="entry name" value="Beta-lactam/transpept"/>
</dbReference>
<dbReference type="AlphaFoldDB" id="L1QAW3"/>
<keyword evidence="8" id="KW-1185">Reference proteome</keyword>
<keyword evidence="3 4" id="KW-0472">Membrane</keyword>
<dbReference type="EMBL" id="AMEZ01000075">
    <property type="protein sequence ID" value="EKY25108.1"/>
    <property type="molecule type" value="Genomic_DNA"/>
</dbReference>
<dbReference type="SUPFAM" id="SSF56601">
    <property type="entry name" value="beta-lactamase/transpeptidase-like"/>
    <property type="match status" value="1"/>
</dbReference>
<gene>
    <name evidence="7" type="ORF">HMPREF0216_02576</name>
</gene>
<dbReference type="GO" id="GO:0008658">
    <property type="term" value="F:penicillin binding"/>
    <property type="evidence" value="ECO:0007669"/>
    <property type="project" value="InterPro"/>
</dbReference>
<dbReference type="PANTHER" id="PTHR30627">
    <property type="entry name" value="PEPTIDOGLYCAN D,D-TRANSPEPTIDASE"/>
    <property type="match status" value="1"/>
</dbReference>
<evidence type="ECO:0000256" key="1">
    <source>
        <dbReference type="ARBA" id="ARBA00004370"/>
    </source>
</evidence>
<dbReference type="eggNOG" id="COG0768">
    <property type="taxonomic scope" value="Bacteria"/>
</dbReference>
<evidence type="ECO:0000313" key="8">
    <source>
        <dbReference type="Proteomes" id="UP000010420"/>
    </source>
</evidence>
<dbReference type="STRING" id="545697.HMPREF0216_02576"/>
<organism evidence="7 8">
    <name type="scientific">Clostridium celatum DSM 1785</name>
    <dbReference type="NCBI Taxonomy" id="545697"/>
    <lineage>
        <taxon>Bacteria</taxon>
        <taxon>Bacillati</taxon>
        <taxon>Bacillota</taxon>
        <taxon>Clostridia</taxon>
        <taxon>Eubacteriales</taxon>
        <taxon>Clostridiaceae</taxon>
        <taxon>Clostridium</taxon>
    </lineage>
</organism>
<keyword evidence="4" id="KW-0812">Transmembrane</keyword>
<dbReference type="PANTHER" id="PTHR30627:SF1">
    <property type="entry name" value="PEPTIDOGLYCAN D,D-TRANSPEPTIDASE FTSI"/>
    <property type="match status" value="1"/>
</dbReference>
<dbReference type="GO" id="GO:0005886">
    <property type="term" value="C:plasma membrane"/>
    <property type="evidence" value="ECO:0007669"/>
    <property type="project" value="TreeGrafter"/>
</dbReference>
<evidence type="ECO:0000259" key="5">
    <source>
        <dbReference type="Pfam" id="PF00905"/>
    </source>
</evidence>
<evidence type="ECO:0000256" key="4">
    <source>
        <dbReference type="SAM" id="Phobius"/>
    </source>
</evidence>
<dbReference type="Pfam" id="PF03717">
    <property type="entry name" value="PBP_dimer"/>
    <property type="match status" value="1"/>
</dbReference>
<comment type="subcellular location">
    <subcellularLocation>
        <location evidence="1">Membrane</location>
    </subcellularLocation>
</comment>
<protein>
    <submittedName>
        <fullName evidence="7">Penicillin-binding protein dimerization domain protein</fullName>
    </submittedName>
</protein>
<dbReference type="InterPro" id="IPR036138">
    <property type="entry name" value="PBP_dimer_sf"/>
</dbReference>
<dbReference type="InterPro" id="IPR005311">
    <property type="entry name" value="PBP_dimer"/>
</dbReference>
<dbReference type="PATRIC" id="fig|545697.3.peg.2535"/>
<feature type="domain" description="Penicillin-binding protein transpeptidase" evidence="5">
    <location>
        <begin position="274"/>
        <end position="420"/>
    </location>
</feature>
<evidence type="ECO:0000256" key="3">
    <source>
        <dbReference type="ARBA" id="ARBA00023136"/>
    </source>
</evidence>
<comment type="caution">
    <text evidence="7">The sequence shown here is derived from an EMBL/GenBank/DDBJ whole genome shotgun (WGS) entry which is preliminary data.</text>
</comment>
<accession>L1QAW3</accession>
<evidence type="ECO:0000256" key="2">
    <source>
        <dbReference type="ARBA" id="ARBA00007171"/>
    </source>
</evidence>
<keyword evidence="4" id="KW-1133">Transmembrane helix</keyword>
<dbReference type="Gene3D" id="3.90.1310.10">
    <property type="entry name" value="Penicillin-binding protein 2a (Domain 2)"/>
    <property type="match status" value="1"/>
</dbReference>
<reference evidence="7 8" key="1">
    <citation type="submission" date="2012-05" db="EMBL/GenBank/DDBJ databases">
        <authorList>
            <person name="Weinstock G."/>
            <person name="Sodergren E."/>
            <person name="Lobos E.A."/>
            <person name="Fulton L."/>
            <person name="Fulton R."/>
            <person name="Courtney L."/>
            <person name="Fronick C."/>
            <person name="O'Laughlin M."/>
            <person name="Godfrey J."/>
            <person name="Wilson R.M."/>
            <person name="Miner T."/>
            <person name="Farmer C."/>
            <person name="Delehaunty K."/>
            <person name="Cordes M."/>
            <person name="Minx P."/>
            <person name="Tomlinson C."/>
            <person name="Chen J."/>
            <person name="Wollam A."/>
            <person name="Pepin K.H."/>
            <person name="Bhonagiri V."/>
            <person name="Zhang X."/>
            <person name="Suruliraj S."/>
            <person name="Warren W."/>
            <person name="Mitreva M."/>
            <person name="Mardis E.R."/>
            <person name="Wilson R.K."/>
        </authorList>
    </citation>
    <scope>NUCLEOTIDE SEQUENCE [LARGE SCALE GENOMIC DNA]</scope>
    <source>
        <strain evidence="7 8">DSM 1785</strain>
    </source>
</reference>
<evidence type="ECO:0000259" key="6">
    <source>
        <dbReference type="Pfam" id="PF03717"/>
    </source>
</evidence>
<dbReference type="SUPFAM" id="SSF56519">
    <property type="entry name" value="Penicillin binding protein dimerisation domain"/>
    <property type="match status" value="1"/>
</dbReference>
<dbReference type="Gene3D" id="3.40.710.10">
    <property type="entry name" value="DD-peptidase/beta-lactamase superfamily"/>
    <property type="match status" value="1"/>
</dbReference>
<dbReference type="OrthoDB" id="9804124at2"/>